<dbReference type="OrthoDB" id="376357at2759"/>
<dbReference type="InterPro" id="IPR036869">
    <property type="entry name" value="J_dom_sf"/>
</dbReference>
<dbReference type="GO" id="GO:0005737">
    <property type="term" value="C:cytoplasm"/>
    <property type="evidence" value="ECO:0007669"/>
    <property type="project" value="UniProtKB-SubCell"/>
</dbReference>
<dbReference type="PROSITE" id="PS00636">
    <property type="entry name" value="DNAJ_1"/>
    <property type="match status" value="1"/>
</dbReference>
<dbReference type="SMART" id="SM00271">
    <property type="entry name" value="DnaJ"/>
    <property type="match status" value="1"/>
</dbReference>
<dbReference type="PANTHER" id="PTHR44313:SF1">
    <property type="entry name" value="DNAJ HOMOLOG SUBFAMILY C MEMBER 17"/>
    <property type="match status" value="1"/>
</dbReference>
<feature type="domain" description="J" evidence="6">
    <location>
        <begin position="9"/>
        <end position="74"/>
    </location>
</feature>
<comment type="subcellular location">
    <subcellularLocation>
        <location evidence="2">Cytoplasm</location>
    </subcellularLocation>
    <subcellularLocation>
        <location evidence="1">Nucleus</location>
    </subcellularLocation>
</comment>
<evidence type="ECO:0000256" key="3">
    <source>
        <dbReference type="ARBA" id="ARBA00022490"/>
    </source>
</evidence>
<proteinExistence type="predicted"/>
<reference evidence="7" key="1">
    <citation type="submission" date="2021-03" db="EMBL/GenBank/DDBJ databases">
        <title>Draft genome sequence of rust myrtle Austropuccinia psidii MF-1, a brazilian biotype.</title>
        <authorList>
            <person name="Quecine M.C."/>
            <person name="Pachon D.M.R."/>
            <person name="Bonatelli M.L."/>
            <person name="Correr F.H."/>
            <person name="Franceschini L.M."/>
            <person name="Leite T.F."/>
            <person name="Margarido G.R.A."/>
            <person name="Almeida C.A."/>
            <person name="Ferrarezi J.A."/>
            <person name="Labate C.A."/>
        </authorList>
    </citation>
    <scope>NUCLEOTIDE SEQUENCE</scope>
    <source>
        <strain evidence="7">MF-1</strain>
    </source>
</reference>
<dbReference type="InterPro" id="IPR018253">
    <property type="entry name" value="DnaJ_domain_CS"/>
</dbReference>
<dbReference type="Gene3D" id="1.10.287.110">
    <property type="entry name" value="DnaJ domain"/>
    <property type="match status" value="1"/>
</dbReference>
<gene>
    <name evidence="7" type="ORF">O181_007121</name>
</gene>
<name>A0A9Q3BM68_9BASI</name>
<dbReference type="InterPro" id="IPR001623">
    <property type="entry name" value="DnaJ_domain"/>
</dbReference>
<keyword evidence="5" id="KW-0539">Nucleus</keyword>
<dbReference type="Pfam" id="PF00226">
    <property type="entry name" value="DnaJ"/>
    <property type="match status" value="1"/>
</dbReference>
<accession>A0A9Q3BM68</accession>
<evidence type="ECO:0000256" key="2">
    <source>
        <dbReference type="ARBA" id="ARBA00004496"/>
    </source>
</evidence>
<evidence type="ECO:0000256" key="1">
    <source>
        <dbReference type="ARBA" id="ARBA00004123"/>
    </source>
</evidence>
<dbReference type="CDD" id="cd06257">
    <property type="entry name" value="DnaJ"/>
    <property type="match status" value="1"/>
</dbReference>
<dbReference type="PROSITE" id="PS50076">
    <property type="entry name" value="DNAJ_2"/>
    <property type="match status" value="1"/>
</dbReference>
<keyword evidence="3" id="KW-0963">Cytoplasm</keyword>
<organism evidence="7 8">
    <name type="scientific">Austropuccinia psidii MF-1</name>
    <dbReference type="NCBI Taxonomy" id="1389203"/>
    <lineage>
        <taxon>Eukaryota</taxon>
        <taxon>Fungi</taxon>
        <taxon>Dikarya</taxon>
        <taxon>Basidiomycota</taxon>
        <taxon>Pucciniomycotina</taxon>
        <taxon>Pucciniomycetes</taxon>
        <taxon>Pucciniales</taxon>
        <taxon>Sphaerophragmiaceae</taxon>
        <taxon>Austropuccinia</taxon>
    </lineage>
</organism>
<dbReference type="GO" id="GO:0000390">
    <property type="term" value="P:spliceosomal complex disassembly"/>
    <property type="evidence" value="ECO:0007669"/>
    <property type="project" value="TreeGrafter"/>
</dbReference>
<dbReference type="Proteomes" id="UP000765509">
    <property type="component" value="Unassembled WGS sequence"/>
</dbReference>
<dbReference type="PRINTS" id="PR00625">
    <property type="entry name" value="JDOMAIN"/>
</dbReference>
<keyword evidence="4" id="KW-0143">Chaperone</keyword>
<dbReference type="EMBL" id="AVOT02001572">
    <property type="protein sequence ID" value="MBW0467406.1"/>
    <property type="molecule type" value="Genomic_DNA"/>
</dbReference>
<dbReference type="InterPro" id="IPR052094">
    <property type="entry name" value="Pre-mRNA-splicing_ERAD"/>
</dbReference>
<comment type="caution">
    <text evidence="7">The sequence shown here is derived from an EMBL/GenBank/DDBJ whole genome shotgun (WGS) entry which is preliminary data.</text>
</comment>
<keyword evidence="8" id="KW-1185">Reference proteome</keyword>
<evidence type="ECO:0000313" key="8">
    <source>
        <dbReference type="Proteomes" id="UP000765509"/>
    </source>
</evidence>
<protein>
    <recommendedName>
        <fullName evidence="6">J domain-containing protein</fullName>
    </recommendedName>
</protein>
<dbReference type="AlphaFoldDB" id="A0A9Q3BM68"/>
<dbReference type="PANTHER" id="PTHR44313">
    <property type="entry name" value="DNAJ HOMOLOG SUBFAMILY C MEMBER 17"/>
    <property type="match status" value="1"/>
</dbReference>
<evidence type="ECO:0000256" key="5">
    <source>
        <dbReference type="ARBA" id="ARBA00023242"/>
    </source>
</evidence>
<evidence type="ECO:0000259" key="6">
    <source>
        <dbReference type="PROSITE" id="PS50076"/>
    </source>
</evidence>
<dbReference type="SUPFAM" id="SSF46565">
    <property type="entry name" value="Chaperone J-domain"/>
    <property type="match status" value="1"/>
</dbReference>
<dbReference type="GO" id="GO:0005681">
    <property type="term" value="C:spliceosomal complex"/>
    <property type="evidence" value="ECO:0007669"/>
    <property type="project" value="TreeGrafter"/>
</dbReference>
<sequence>MADSKTEIDYYSVVGVTPTADSNEITSAYRKASLKVHPDRNPDDPQAAEKFHALKAAFELLQDPVKRSAFDAKRAAQAARVARFAGLDSKRKALARDLEAREEAYLKQQNESTQKAAKAQKLDEIKAAGLRMRQAKEAELLAQSVASQSPQSVPKSSVQPVFDSHANMMSSTLRLKWLSKKFPNIETSDDLTAHLLSSKIITSQDIESIVMSSSKKPSNSEANALVVPKKRSALIGQILQLAALIPLLEQRDLRFV</sequence>
<evidence type="ECO:0000313" key="7">
    <source>
        <dbReference type="EMBL" id="MBW0467406.1"/>
    </source>
</evidence>
<evidence type="ECO:0000256" key="4">
    <source>
        <dbReference type="ARBA" id="ARBA00023186"/>
    </source>
</evidence>